<dbReference type="RefSeq" id="XP_012202883.1">
    <property type="nucleotide sequence ID" value="XM_012347493.1"/>
</dbReference>
<evidence type="ECO:0000256" key="1">
    <source>
        <dbReference type="SAM" id="SignalP"/>
    </source>
</evidence>
<dbReference type="OMA" id="CTWRVEQ"/>
<dbReference type="GeneID" id="24130481"/>
<sequence>MHRALQLVIFAAVGTAAAANQTTTMMPNGTDPLYENLAARFREDYADRYQNSSPALQRIPEGEWYGWDYNFFVNGPSFANMGGLSKFTYALSMDGQTVTSTPTMQSTGTHHWRLREGWPPYPDGSVRREWVVHPDPKNFQCLDAWWDGPTLRVHGWECDKANFNQMWLIEYDSDLLWKTVFIRPRHSPEYCLTVNGLTSSYNNPYAVVLDKCTWRVEQQQIWAVIQTEPTG</sequence>
<gene>
    <name evidence="2" type="ORF">SPRG_08250</name>
</gene>
<dbReference type="OrthoDB" id="68057at2759"/>
<reference evidence="2 3" key="1">
    <citation type="journal article" date="2013" name="PLoS Genet.">
        <title>Distinctive expansion of potential virulence genes in the genome of the oomycete fish pathogen Saprolegnia parasitica.</title>
        <authorList>
            <person name="Jiang R.H."/>
            <person name="de Bruijn I."/>
            <person name="Haas B.J."/>
            <person name="Belmonte R."/>
            <person name="Lobach L."/>
            <person name="Christie J."/>
            <person name="van den Ackerveken G."/>
            <person name="Bottin A."/>
            <person name="Bulone V."/>
            <person name="Diaz-Moreno S.M."/>
            <person name="Dumas B."/>
            <person name="Fan L."/>
            <person name="Gaulin E."/>
            <person name="Govers F."/>
            <person name="Grenville-Briggs L.J."/>
            <person name="Horner N.R."/>
            <person name="Levin J.Z."/>
            <person name="Mammella M."/>
            <person name="Meijer H.J."/>
            <person name="Morris P."/>
            <person name="Nusbaum C."/>
            <person name="Oome S."/>
            <person name="Phillips A.J."/>
            <person name="van Rooyen D."/>
            <person name="Rzeszutek E."/>
            <person name="Saraiva M."/>
            <person name="Secombes C.J."/>
            <person name="Seidl M.F."/>
            <person name="Snel B."/>
            <person name="Stassen J.H."/>
            <person name="Sykes S."/>
            <person name="Tripathy S."/>
            <person name="van den Berg H."/>
            <person name="Vega-Arreguin J.C."/>
            <person name="Wawra S."/>
            <person name="Young S.K."/>
            <person name="Zeng Q."/>
            <person name="Dieguez-Uribeondo J."/>
            <person name="Russ C."/>
            <person name="Tyler B.M."/>
            <person name="van West P."/>
        </authorList>
    </citation>
    <scope>NUCLEOTIDE SEQUENCE [LARGE SCALE GENOMIC DNA]</scope>
    <source>
        <strain evidence="2 3">CBS 223.65</strain>
    </source>
</reference>
<dbReference type="EMBL" id="KK583224">
    <property type="protein sequence ID" value="KDO26447.1"/>
    <property type="molecule type" value="Genomic_DNA"/>
</dbReference>
<feature type="chain" id="PRO_5001637773" evidence="1">
    <location>
        <begin position="20"/>
        <end position="231"/>
    </location>
</feature>
<evidence type="ECO:0000313" key="3">
    <source>
        <dbReference type="Proteomes" id="UP000030745"/>
    </source>
</evidence>
<dbReference type="Gene3D" id="2.80.10.50">
    <property type="match status" value="1"/>
</dbReference>
<feature type="signal peptide" evidence="1">
    <location>
        <begin position="1"/>
        <end position="19"/>
    </location>
</feature>
<organism evidence="2 3">
    <name type="scientific">Saprolegnia parasitica (strain CBS 223.65)</name>
    <dbReference type="NCBI Taxonomy" id="695850"/>
    <lineage>
        <taxon>Eukaryota</taxon>
        <taxon>Sar</taxon>
        <taxon>Stramenopiles</taxon>
        <taxon>Oomycota</taxon>
        <taxon>Saprolegniomycetes</taxon>
        <taxon>Saprolegniales</taxon>
        <taxon>Saprolegniaceae</taxon>
        <taxon>Saprolegnia</taxon>
    </lineage>
</organism>
<proteinExistence type="predicted"/>
<keyword evidence="3" id="KW-1185">Reference proteome</keyword>
<name>A0A067CI06_SAPPC</name>
<dbReference type="SUPFAM" id="SSF50370">
    <property type="entry name" value="Ricin B-like lectins"/>
    <property type="match status" value="1"/>
</dbReference>
<dbReference type="Proteomes" id="UP000030745">
    <property type="component" value="Unassembled WGS sequence"/>
</dbReference>
<evidence type="ECO:0000313" key="2">
    <source>
        <dbReference type="EMBL" id="KDO26447.1"/>
    </source>
</evidence>
<accession>A0A067CI06</accession>
<dbReference type="InterPro" id="IPR035992">
    <property type="entry name" value="Ricin_B-like_lectins"/>
</dbReference>
<keyword evidence="1" id="KW-0732">Signal</keyword>
<dbReference type="VEuPathDB" id="FungiDB:SPRG_08250"/>
<protein>
    <submittedName>
        <fullName evidence="2">Uncharacterized protein</fullName>
    </submittedName>
</protein>
<dbReference type="AlphaFoldDB" id="A0A067CI06"/>
<dbReference type="KEGG" id="spar:SPRG_08250"/>
<dbReference type="PROSITE" id="PS50231">
    <property type="entry name" value="RICIN_B_LECTIN"/>
    <property type="match status" value="1"/>
</dbReference>